<dbReference type="SUPFAM" id="SSF51735">
    <property type="entry name" value="NAD(P)-binding Rossmann-fold domains"/>
    <property type="match status" value="1"/>
</dbReference>
<dbReference type="SUPFAM" id="SSF55347">
    <property type="entry name" value="Glyceraldehyde-3-phosphate dehydrogenase-like, C-terminal domain"/>
    <property type="match status" value="1"/>
</dbReference>
<evidence type="ECO:0000256" key="1">
    <source>
        <dbReference type="ARBA" id="ARBA00010928"/>
    </source>
</evidence>
<evidence type="ECO:0000259" key="2">
    <source>
        <dbReference type="Pfam" id="PF01408"/>
    </source>
</evidence>
<evidence type="ECO:0008006" key="6">
    <source>
        <dbReference type="Google" id="ProtNLM"/>
    </source>
</evidence>
<evidence type="ECO:0000313" key="4">
    <source>
        <dbReference type="EMBL" id="RDL40119.1"/>
    </source>
</evidence>
<keyword evidence="5" id="KW-1185">Reference proteome</keyword>
<accession>A0A370TX77</accession>
<dbReference type="GO" id="GO:0000166">
    <property type="term" value="F:nucleotide binding"/>
    <property type="evidence" value="ECO:0007669"/>
    <property type="project" value="InterPro"/>
</dbReference>
<proteinExistence type="inferred from homology"/>
<reference evidence="4 5" key="1">
    <citation type="journal article" date="2018" name="IMA Fungus">
        <title>IMA Genome-F 9: Draft genome sequence of Annulohypoxylon stygium, Aspergillus mulundensis, Berkeleyomyces basicola (syn. Thielaviopsis basicola), Ceratocystis smalleyi, two Cercospora beticola strains, Coleophoma cylindrospora, Fusarium fracticaudum, Phialophora cf. hyalina, and Morchella septimelata.</title>
        <authorList>
            <person name="Wingfield B.D."/>
            <person name="Bills G.F."/>
            <person name="Dong Y."/>
            <person name="Huang W."/>
            <person name="Nel W.J."/>
            <person name="Swalarsk-Parry B.S."/>
            <person name="Vaghefi N."/>
            <person name="Wilken P.M."/>
            <person name="An Z."/>
            <person name="de Beer Z.W."/>
            <person name="De Vos L."/>
            <person name="Chen L."/>
            <person name="Duong T.A."/>
            <person name="Gao Y."/>
            <person name="Hammerbacher A."/>
            <person name="Kikkert J.R."/>
            <person name="Li Y."/>
            <person name="Li H."/>
            <person name="Li K."/>
            <person name="Li Q."/>
            <person name="Liu X."/>
            <person name="Ma X."/>
            <person name="Naidoo K."/>
            <person name="Pethybridge S.J."/>
            <person name="Sun J."/>
            <person name="Steenkamp E.T."/>
            <person name="van der Nest M.A."/>
            <person name="van Wyk S."/>
            <person name="Wingfield M.J."/>
            <person name="Xiong C."/>
            <person name="Yue Q."/>
            <person name="Zhang X."/>
        </authorList>
    </citation>
    <scope>NUCLEOTIDE SEQUENCE [LARGE SCALE GENOMIC DNA]</scope>
    <source>
        <strain evidence="4 5">BP 5553</strain>
    </source>
</reference>
<dbReference type="STRING" id="2656787.A0A370TX77"/>
<dbReference type="AlphaFoldDB" id="A0A370TX77"/>
<sequence length="326" mass="35888">MSINVALIGSGIWAREEHLPAINAAEHLTLRAIFSRSSKAATAFANDLPGCNVYSEDGELGYKDLIARKDIHAVIIALPIKNQKEYIRDALLAGKHVLSEKPVLENVKEAVEMIKWYRAEIHDATWSIAENWRFLKSFDHAREMIANLGKIIGFQVRMFDCVQEDWNFFRSVKPETDWRKTPTHQGGFLLDGGVHFVAGIRRLLGAQSGNEIKQLSANTSLLKPFLPPVDTINASLKTVSGISGVVQLSFGTTLRGNEWTVACEGGVVTVNDSEITKTVNGKAENVSIPNERTGVPPVVRAWSDALANGKVRPELEPEPALADLEL</sequence>
<dbReference type="GO" id="GO:0005737">
    <property type="term" value="C:cytoplasm"/>
    <property type="evidence" value="ECO:0007669"/>
    <property type="project" value="TreeGrafter"/>
</dbReference>
<dbReference type="OrthoDB" id="64915at2759"/>
<evidence type="ECO:0000259" key="3">
    <source>
        <dbReference type="Pfam" id="PF22725"/>
    </source>
</evidence>
<dbReference type="Proteomes" id="UP000254866">
    <property type="component" value="Unassembled WGS sequence"/>
</dbReference>
<dbReference type="RefSeq" id="XP_031872775.1">
    <property type="nucleotide sequence ID" value="XM_032008721.1"/>
</dbReference>
<feature type="domain" description="Gfo/Idh/MocA-like oxidoreductase N-terminal" evidence="2">
    <location>
        <begin position="3"/>
        <end position="116"/>
    </location>
</feature>
<dbReference type="Gene3D" id="3.40.50.720">
    <property type="entry name" value="NAD(P)-binding Rossmann-like Domain"/>
    <property type="match status" value="1"/>
</dbReference>
<feature type="domain" description="GFO/IDH/MocA-like oxidoreductase" evidence="3">
    <location>
        <begin position="139"/>
        <end position="268"/>
    </location>
</feature>
<dbReference type="InterPro" id="IPR055170">
    <property type="entry name" value="GFO_IDH_MocA-like_dom"/>
</dbReference>
<comment type="similarity">
    <text evidence="1">Belongs to the Gfo/Idh/MocA family.</text>
</comment>
<name>A0A370TX77_9HELO</name>
<dbReference type="InterPro" id="IPR000683">
    <property type="entry name" value="Gfo/Idh/MocA-like_OxRdtase_N"/>
</dbReference>
<comment type="caution">
    <text evidence="4">The sequence shown here is derived from an EMBL/GenBank/DDBJ whole genome shotgun (WGS) entry which is preliminary data.</text>
</comment>
<dbReference type="InterPro" id="IPR036291">
    <property type="entry name" value="NAD(P)-bd_dom_sf"/>
</dbReference>
<dbReference type="Pfam" id="PF22725">
    <property type="entry name" value="GFO_IDH_MocA_C3"/>
    <property type="match status" value="1"/>
</dbReference>
<evidence type="ECO:0000313" key="5">
    <source>
        <dbReference type="Proteomes" id="UP000254866"/>
    </source>
</evidence>
<organism evidence="4 5">
    <name type="scientific">Venustampulla echinocandica</name>
    <dbReference type="NCBI Taxonomy" id="2656787"/>
    <lineage>
        <taxon>Eukaryota</taxon>
        <taxon>Fungi</taxon>
        <taxon>Dikarya</taxon>
        <taxon>Ascomycota</taxon>
        <taxon>Pezizomycotina</taxon>
        <taxon>Leotiomycetes</taxon>
        <taxon>Helotiales</taxon>
        <taxon>Pleuroascaceae</taxon>
        <taxon>Venustampulla</taxon>
    </lineage>
</organism>
<protein>
    <recommendedName>
        <fullName evidence="6">NAD(P)-binding Rossmann-fold containing protein</fullName>
    </recommendedName>
</protein>
<dbReference type="GO" id="GO:0006740">
    <property type="term" value="P:NADPH regeneration"/>
    <property type="evidence" value="ECO:0007669"/>
    <property type="project" value="TreeGrafter"/>
</dbReference>
<dbReference type="PANTHER" id="PTHR42840">
    <property type="entry name" value="NAD(P)-BINDING ROSSMANN-FOLD SUPERFAMILY PROTEIN-RELATED"/>
    <property type="match status" value="1"/>
</dbReference>
<dbReference type="PANTHER" id="PTHR42840:SF5">
    <property type="entry name" value="NAD(P)-BINDING ROSSMANN-FOLD SUPERFAMILY PROTEIN"/>
    <property type="match status" value="1"/>
</dbReference>
<dbReference type="Gene3D" id="3.30.360.10">
    <property type="entry name" value="Dihydrodipicolinate Reductase, domain 2"/>
    <property type="match status" value="1"/>
</dbReference>
<dbReference type="GO" id="GO:0016491">
    <property type="term" value="F:oxidoreductase activity"/>
    <property type="evidence" value="ECO:0007669"/>
    <property type="project" value="TreeGrafter"/>
</dbReference>
<gene>
    <name evidence="4" type="ORF">BP5553_00098</name>
</gene>
<dbReference type="EMBL" id="NPIC01000001">
    <property type="protein sequence ID" value="RDL40119.1"/>
    <property type="molecule type" value="Genomic_DNA"/>
</dbReference>
<dbReference type="GeneID" id="43592947"/>
<dbReference type="Pfam" id="PF01408">
    <property type="entry name" value="GFO_IDH_MocA"/>
    <property type="match status" value="1"/>
</dbReference>